<dbReference type="Proteomes" id="UP000054053">
    <property type="component" value="Unassembled WGS sequence"/>
</dbReference>
<dbReference type="Pfam" id="PF00071">
    <property type="entry name" value="Ras"/>
    <property type="match status" value="1"/>
</dbReference>
<evidence type="ECO:0000256" key="4">
    <source>
        <dbReference type="ARBA" id="ARBA00022475"/>
    </source>
</evidence>
<evidence type="ECO:0000256" key="13">
    <source>
        <dbReference type="ARBA" id="ARBA00072720"/>
    </source>
</evidence>
<evidence type="ECO:0000256" key="7">
    <source>
        <dbReference type="ARBA" id="ARBA00022801"/>
    </source>
</evidence>
<keyword evidence="6" id="KW-0547">Nucleotide-binding</keyword>
<dbReference type="GO" id="GO:2000114">
    <property type="term" value="P:regulation of establishment of cell polarity"/>
    <property type="evidence" value="ECO:0007669"/>
    <property type="project" value="UniProtKB-ARBA"/>
</dbReference>
<dbReference type="GO" id="GO:0007165">
    <property type="term" value="P:signal transduction"/>
    <property type="evidence" value="ECO:0007669"/>
    <property type="project" value="InterPro"/>
</dbReference>
<accession>A0A1B5KV16</accession>
<keyword evidence="7" id="KW-0378">Hydrolase</keyword>
<evidence type="ECO:0000256" key="5">
    <source>
        <dbReference type="ARBA" id="ARBA00022481"/>
    </source>
</evidence>
<evidence type="ECO:0000256" key="2">
    <source>
        <dbReference type="ARBA" id="ARBA00008344"/>
    </source>
</evidence>
<dbReference type="EC" id="3.6.5.2" evidence="3"/>
<dbReference type="SMART" id="SM00173">
    <property type="entry name" value="RAS"/>
    <property type="match status" value="1"/>
</dbReference>
<dbReference type="SMART" id="SM00175">
    <property type="entry name" value="RAB"/>
    <property type="match status" value="1"/>
</dbReference>
<comment type="similarity">
    <text evidence="2">Belongs to the small GTPase superfamily. Ras family.</text>
</comment>
<dbReference type="PROSITE" id="PS51419">
    <property type="entry name" value="RAB"/>
    <property type="match status" value="1"/>
</dbReference>
<evidence type="ECO:0000313" key="14">
    <source>
        <dbReference type="EMBL" id="GAO14832.1"/>
    </source>
</evidence>
<dbReference type="PROSITE" id="PS51421">
    <property type="entry name" value="RAS"/>
    <property type="match status" value="1"/>
</dbReference>
<keyword evidence="11" id="KW-0636">Prenylation</keyword>
<comment type="caution">
    <text evidence="14">The sequence shown here is derived from an EMBL/GenBank/DDBJ whole genome shotgun (WGS) entry which is preliminary data.</text>
</comment>
<dbReference type="SMART" id="SM00174">
    <property type="entry name" value="RHO"/>
    <property type="match status" value="1"/>
</dbReference>
<dbReference type="AlphaFoldDB" id="A0A1B5KV16"/>
<protein>
    <recommendedName>
        <fullName evidence="13">Ras-related protein RSR1</fullName>
        <ecNumber evidence="3">3.6.5.2</ecNumber>
    </recommendedName>
</protein>
<dbReference type="PRINTS" id="PR00449">
    <property type="entry name" value="RASTRNSFRMNG"/>
</dbReference>
<dbReference type="Gene3D" id="3.40.50.300">
    <property type="entry name" value="P-loop containing nucleotide triphosphate hydrolases"/>
    <property type="match status" value="1"/>
</dbReference>
<evidence type="ECO:0000313" key="15">
    <source>
        <dbReference type="Proteomes" id="UP000054053"/>
    </source>
</evidence>
<dbReference type="InterPro" id="IPR027417">
    <property type="entry name" value="P-loop_NTPase"/>
</dbReference>
<dbReference type="InterPro" id="IPR001806">
    <property type="entry name" value="Small_GTPase"/>
</dbReference>
<evidence type="ECO:0000256" key="3">
    <source>
        <dbReference type="ARBA" id="ARBA00011984"/>
    </source>
</evidence>
<keyword evidence="9" id="KW-0472">Membrane</keyword>
<evidence type="ECO:0000256" key="10">
    <source>
        <dbReference type="ARBA" id="ARBA00023288"/>
    </source>
</evidence>
<evidence type="ECO:0000256" key="8">
    <source>
        <dbReference type="ARBA" id="ARBA00023134"/>
    </source>
</evidence>
<evidence type="ECO:0000256" key="12">
    <source>
        <dbReference type="ARBA" id="ARBA00048098"/>
    </source>
</evidence>
<evidence type="ECO:0000256" key="11">
    <source>
        <dbReference type="ARBA" id="ARBA00023289"/>
    </source>
</evidence>
<comment type="catalytic activity">
    <reaction evidence="12">
        <text>GTP + H2O = GDP + phosphate + H(+)</text>
        <dbReference type="Rhea" id="RHEA:19669"/>
        <dbReference type="ChEBI" id="CHEBI:15377"/>
        <dbReference type="ChEBI" id="CHEBI:15378"/>
        <dbReference type="ChEBI" id="CHEBI:37565"/>
        <dbReference type="ChEBI" id="CHEBI:43474"/>
        <dbReference type="ChEBI" id="CHEBI:58189"/>
        <dbReference type="EC" id="3.6.5.2"/>
    </reaction>
</comment>
<proteinExistence type="inferred from homology"/>
<dbReference type="GO" id="GO:0003925">
    <property type="term" value="F:G protein activity"/>
    <property type="evidence" value="ECO:0007669"/>
    <property type="project" value="UniProtKB-EC"/>
</dbReference>
<evidence type="ECO:0000256" key="1">
    <source>
        <dbReference type="ARBA" id="ARBA00004342"/>
    </source>
</evidence>
<dbReference type="GO" id="GO:0005886">
    <property type="term" value="C:plasma membrane"/>
    <property type="evidence" value="ECO:0007669"/>
    <property type="project" value="UniProtKB-SubCell"/>
</dbReference>
<keyword evidence="5" id="KW-0488">Methylation</keyword>
<reference evidence="15" key="1">
    <citation type="journal article" date="2016" name="Genome Announc.">
        <title>Genome sequence of Ustilaginoidea virens IPU010, a rice pathogenic fungus causing false smut.</title>
        <authorList>
            <person name="Kumagai T."/>
            <person name="Ishii T."/>
            <person name="Terai G."/>
            <person name="Umemura M."/>
            <person name="Machida M."/>
            <person name="Asai K."/>
        </authorList>
    </citation>
    <scope>NUCLEOTIDE SEQUENCE [LARGE SCALE GENOMIC DNA]</scope>
    <source>
        <strain evidence="15">IPU010</strain>
    </source>
</reference>
<keyword evidence="10" id="KW-0449">Lipoprotein</keyword>
<dbReference type="InterPro" id="IPR020849">
    <property type="entry name" value="Small_GTPase_Ras-type"/>
</dbReference>
<name>A0A1B5KV16_USTVR</name>
<gene>
    <name evidence="14" type="ORF">UVI_02005590</name>
</gene>
<dbReference type="PANTHER" id="PTHR24070">
    <property type="entry name" value="RAS, DI-RAS, AND RHEB FAMILY MEMBERS OF SMALL GTPASE SUPERFAMILY"/>
    <property type="match status" value="1"/>
</dbReference>
<dbReference type="PROSITE" id="PS51420">
    <property type="entry name" value="RHO"/>
    <property type="match status" value="1"/>
</dbReference>
<dbReference type="InterPro" id="IPR005225">
    <property type="entry name" value="Small_GTP-bd"/>
</dbReference>
<organism evidence="14 15">
    <name type="scientific">Ustilaginoidea virens</name>
    <name type="common">Rice false smut fungus</name>
    <name type="synonym">Villosiclava virens</name>
    <dbReference type="NCBI Taxonomy" id="1159556"/>
    <lineage>
        <taxon>Eukaryota</taxon>
        <taxon>Fungi</taxon>
        <taxon>Dikarya</taxon>
        <taxon>Ascomycota</taxon>
        <taxon>Pezizomycotina</taxon>
        <taxon>Sordariomycetes</taxon>
        <taxon>Hypocreomycetidae</taxon>
        <taxon>Hypocreales</taxon>
        <taxon>Clavicipitaceae</taxon>
        <taxon>Ustilaginoidea</taxon>
    </lineage>
</organism>
<evidence type="ECO:0000256" key="9">
    <source>
        <dbReference type="ARBA" id="ARBA00023136"/>
    </source>
</evidence>
<keyword evidence="4" id="KW-1003">Cell membrane</keyword>
<keyword evidence="8" id="KW-0342">GTP-binding</keyword>
<sequence length="234" mass="26492">MPTHRLSHRGRYQSPIPVRYLGGFTRELHVVVLGAGGVGKSCLTAQFVHNEWIESYDPTIEDSYRTQVQVDGRQVVLEILDTAGTEQFVAMRDLYMKTGQGFLLVFSITSPSSLNELAGLREEIIRIKDDENIPMVIVGNKSDLEESRVVKRAKAFSIAQRWGAPYYESSARTRTNVDEVFLDLCGQMLRKDDDYLASIETDAKGSKFDAFRGGSKQKRRLKLRDKDNPRCVIL</sequence>
<dbReference type="SMART" id="SM00176">
    <property type="entry name" value="RAN"/>
    <property type="match status" value="1"/>
</dbReference>
<comment type="subcellular location">
    <subcellularLocation>
        <location evidence="1">Cell membrane</location>
        <topology evidence="1">Lipid-anchor</topology>
        <orientation evidence="1">Cytoplasmic side</orientation>
    </subcellularLocation>
</comment>
<dbReference type="FunFam" id="3.40.50.300:FF:000631">
    <property type="entry name" value="Ras small monomeric GTPase"/>
    <property type="match status" value="1"/>
</dbReference>
<dbReference type="SUPFAM" id="SSF52540">
    <property type="entry name" value="P-loop containing nucleoside triphosphate hydrolases"/>
    <property type="match status" value="1"/>
</dbReference>
<evidence type="ECO:0000256" key="6">
    <source>
        <dbReference type="ARBA" id="ARBA00022741"/>
    </source>
</evidence>
<dbReference type="GO" id="GO:0005525">
    <property type="term" value="F:GTP binding"/>
    <property type="evidence" value="ECO:0007669"/>
    <property type="project" value="UniProtKB-KW"/>
</dbReference>
<dbReference type="NCBIfam" id="TIGR00231">
    <property type="entry name" value="small_GTP"/>
    <property type="match status" value="1"/>
</dbReference>
<dbReference type="EMBL" id="BBTG02000002">
    <property type="protein sequence ID" value="GAO14832.1"/>
    <property type="molecule type" value="Genomic_DNA"/>
</dbReference>